<dbReference type="InterPro" id="IPR000719">
    <property type="entry name" value="Prot_kinase_dom"/>
</dbReference>
<feature type="domain" description="Protein kinase" evidence="3">
    <location>
        <begin position="14"/>
        <end position="283"/>
    </location>
</feature>
<dbReference type="SUPFAM" id="SSF56112">
    <property type="entry name" value="Protein kinase-like (PK-like)"/>
    <property type="match status" value="1"/>
</dbReference>
<evidence type="ECO:0000256" key="2">
    <source>
        <dbReference type="SAM" id="Phobius"/>
    </source>
</evidence>
<evidence type="ECO:0000256" key="1">
    <source>
        <dbReference type="SAM" id="MobiDB-lite"/>
    </source>
</evidence>
<dbReference type="InterPro" id="IPR032710">
    <property type="entry name" value="NTF2-like_dom_sf"/>
</dbReference>
<evidence type="ECO:0000313" key="5">
    <source>
        <dbReference type="Proteomes" id="UP001339911"/>
    </source>
</evidence>
<feature type="region of interest" description="Disordered" evidence="1">
    <location>
        <begin position="284"/>
        <end position="325"/>
    </location>
</feature>
<keyword evidence="2" id="KW-1133">Transmembrane helix</keyword>
<evidence type="ECO:0000313" key="4">
    <source>
        <dbReference type="EMBL" id="MEE6306433.1"/>
    </source>
</evidence>
<evidence type="ECO:0000259" key="3">
    <source>
        <dbReference type="PROSITE" id="PS50011"/>
    </source>
</evidence>
<dbReference type="EMBL" id="JAZGQL010000005">
    <property type="protein sequence ID" value="MEE6306433.1"/>
    <property type="molecule type" value="Genomic_DNA"/>
</dbReference>
<keyword evidence="5" id="KW-1185">Reference proteome</keyword>
<comment type="caution">
    <text evidence="4">The sequence shown here is derived from an EMBL/GenBank/DDBJ whole genome shotgun (WGS) entry which is preliminary data.</text>
</comment>
<dbReference type="RefSeq" id="WP_331206791.1">
    <property type="nucleotide sequence ID" value="NZ_JAZGQL010000005.1"/>
</dbReference>
<dbReference type="InterPro" id="IPR011009">
    <property type="entry name" value="Kinase-like_dom_sf"/>
</dbReference>
<dbReference type="PROSITE" id="PS50011">
    <property type="entry name" value="PROTEIN_KINASE_DOM"/>
    <property type="match status" value="1"/>
</dbReference>
<accession>A0ABU7S935</accession>
<keyword evidence="2" id="KW-0472">Membrane</keyword>
<dbReference type="Proteomes" id="UP001339911">
    <property type="component" value="Unassembled WGS sequence"/>
</dbReference>
<proteinExistence type="predicted"/>
<organism evidence="4 5">
    <name type="scientific">Plantactinospora veratri</name>
    <dbReference type="NCBI Taxonomy" id="1436122"/>
    <lineage>
        <taxon>Bacteria</taxon>
        <taxon>Bacillati</taxon>
        <taxon>Actinomycetota</taxon>
        <taxon>Actinomycetes</taxon>
        <taxon>Micromonosporales</taxon>
        <taxon>Micromonosporaceae</taxon>
        <taxon>Plantactinospora</taxon>
    </lineage>
</organism>
<sequence>MSVFIGGPVDVDALTVVGELGSGGQGRVRLVEAPGIFPGRLAFKEYDPETIASVRADVLDRLVALRASAGDDLRTLLAERAAWPLAAVRRGAELRGFLMPPAPPEYTVTLALSGDGQSRPLAMEFLLNPIEYMARVGLRVSERNRVGLLREFARMLAVLHGDRIVVGDLSPKNVLVTVDPPRCFLLDCDAVCVDGESVAPQVETPDWRLPEGEVLGTAAGDRYKFGLLVLRLLLSDQAARDPAELTAAMPLFADVADLAARSRRDPDARPDWAEWTAAFDAVLPHSNEIAPTPPQRPRPERWRVAAGGPLPGAAGGPAGATARPRAARSGTARWAVAAAALVAAVCVLLVYVGGRTDDGTRADGASTRVVPPPVAVPTTAATPSTGFSIEPPRDRVGMVRLAGTGDSTEVIEVAEFFDGYFQAVNDKDWDTLLALYDPDGVVDPAKPDSRASFTEAMSTTEDSDVELVQVDPRLDPVRARVTFTSNQAAGYGPKGRPDETCTRWDLTVQLTRQGGGYRLLRPTAAKHRPC</sequence>
<keyword evidence="2" id="KW-0812">Transmembrane</keyword>
<dbReference type="Gene3D" id="1.10.510.10">
    <property type="entry name" value="Transferase(Phosphotransferase) domain 1"/>
    <property type="match status" value="1"/>
</dbReference>
<feature type="transmembrane region" description="Helical" evidence="2">
    <location>
        <begin position="334"/>
        <end position="352"/>
    </location>
</feature>
<feature type="compositionally biased region" description="Gly residues" evidence="1">
    <location>
        <begin position="309"/>
        <end position="318"/>
    </location>
</feature>
<dbReference type="Gene3D" id="3.10.450.50">
    <property type="match status" value="1"/>
</dbReference>
<name>A0ABU7S935_9ACTN</name>
<gene>
    <name evidence="4" type="ORF">V1634_06290</name>
</gene>
<dbReference type="SUPFAM" id="SSF54427">
    <property type="entry name" value="NTF2-like"/>
    <property type="match status" value="1"/>
</dbReference>
<reference evidence="4 5" key="1">
    <citation type="submission" date="2024-01" db="EMBL/GenBank/DDBJ databases">
        <title>Genome insights into Plantactinospora veratri sp. nov.</title>
        <authorList>
            <person name="Wang L."/>
        </authorList>
    </citation>
    <scope>NUCLEOTIDE SEQUENCE [LARGE SCALE GENOMIC DNA]</scope>
    <source>
        <strain evidence="4 5">NEAU-FHS4</strain>
    </source>
</reference>
<protein>
    <recommendedName>
        <fullName evidence="3">Protein kinase domain-containing protein</fullName>
    </recommendedName>
</protein>